<evidence type="ECO:0000313" key="2">
    <source>
        <dbReference type="EMBL" id="BAE52295.1"/>
    </source>
</evidence>
<keyword evidence="1" id="KW-0812">Transmembrane</keyword>
<dbReference type="Proteomes" id="UP000007058">
    <property type="component" value="Chromosome"/>
</dbReference>
<accession>Q2W1I0</accession>
<dbReference type="PANTHER" id="PTHR38602">
    <property type="entry name" value="INNER MEMBRANE PROTEIN-RELATED"/>
    <property type="match status" value="1"/>
</dbReference>
<gene>
    <name evidence="2" type="ordered locus">amb3491</name>
</gene>
<evidence type="ECO:0000256" key="1">
    <source>
        <dbReference type="SAM" id="Phobius"/>
    </source>
</evidence>
<dbReference type="EMBL" id="AP007255">
    <property type="protein sequence ID" value="BAE52295.1"/>
    <property type="molecule type" value="Genomic_DNA"/>
</dbReference>
<evidence type="ECO:0000313" key="3">
    <source>
        <dbReference type="Proteomes" id="UP000007058"/>
    </source>
</evidence>
<feature type="transmembrane region" description="Helical" evidence="1">
    <location>
        <begin position="44"/>
        <end position="63"/>
    </location>
</feature>
<dbReference type="OrthoDB" id="9815199at2"/>
<dbReference type="PANTHER" id="PTHR38602:SF1">
    <property type="entry name" value="INNER MEMBRANE PROTEIN"/>
    <property type="match status" value="1"/>
</dbReference>
<organism evidence="2 3">
    <name type="scientific">Paramagnetospirillum magneticum (strain ATCC 700264 / AMB-1)</name>
    <name type="common">Magnetospirillum magneticum</name>
    <dbReference type="NCBI Taxonomy" id="342108"/>
    <lineage>
        <taxon>Bacteria</taxon>
        <taxon>Pseudomonadati</taxon>
        <taxon>Pseudomonadota</taxon>
        <taxon>Alphaproteobacteria</taxon>
        <taxon>Rhodospirillales</taxon>
        <taxon>Magnetospirillaceae</taxon>
        <taxon>Paramagnetospirillum</taxon>
    </lineage>
</organism>
<proteinExistence type="predicted"/>
<keyword evidence="3" id="KW-1185">Reference proteome</keyword>
<dbReference type="HOGENOM" id="CLU_179416_2_1_5"/>
<dbReference type="AlphaFoldDB" id="Q2W1I0"/>
<keyword evidence="1" id="KW-1133">Transmembrane helix</keyword>
<dbReference type="STRING" id="342108.amb3491"/>
<reference evidence="2 3" key="1">
    <citation type="journal article" date="2005" name="DNA Res.">
        <title>Complete genome sequence of the facultative anaerobic magnetotactic bacterium Magnetospirillum sp. strain AMB-1.</title>
        <authorList>
            <person name="Matsunaga T."/>
            <person name="Okamura Y."/>
            <person name="Fukuda Y."/>
            <person name="Wahyudi A.T."/>
            <person name="Murase Y."/>
            <person name="Takeyama H."/>
        </authorList>
    </citation>
    <scope>NUCLEOTIDE SEQUENCE [LARGE SCALE GENOMIC DNA]</scope>
    <source>
        <strain evidence="3">ATCC 700264 / AMB-1</strain>
    </source>
</reference>
<sequence length="66" mass="7070">MTDLMTALALVLVIEGLAWAAFPDAMKRMMAQVLVMPPDLLRGVGLFMAILGLGAVWLVRSAMIAP</sequence>
<dbReference type="Pfam" id="PF09838">
    <property type="entry name" value="DUF2065"/>
    <property type="match status" value="1"/>
</dbReference>
<dbReference type="RefSeq" id="WP_011385851.1">
    <property type="nucleotide sequence ID" value="NC_007626.1"/>
</dbReference>
<dbReference type="KEGG" id="mag:amb3491"/>
<name>Q2W1I0_PARM1</name>
<keyword evidence="1" id="KW-0472">Membrane</keyword>
<protein>
    <submittedName>
        <fullName evidence="2">Uncharacterized protein conserved in bacteria</fullName>
    </submittedName>
</protein>
<dbReference type="InterPro" id="IPR019201">
    <property type="entry name" value="DUF2065"/>
</dbReference>